<dbReference type="Proteomes" id="UP000245202">
    <property type="component" value="Unassembled WGS sequence"/>
</dbReference>
<gene>
    <name evidence="9" type="ORF">PAT3040_06417</name>
</gene>
<name>A0A2R5F223_9BACL</name>
<accession>A0A2R5F223</accession>
<keyword evidence="6 7" id="KW-0472">Membrane</keyword>
<dbReference type="PANTHER" id="PTHR30193">
    <property type="entry name" value="ABC TRANSPORTER PERMEASE PROTEIN"/>
    <property type="match status" value="1"/>
</dbReference>
<evidence type="ECO:0000313" key="10">
    <source>
        <dbReference type="Proteomes" id="UP000245202"/>
    </source>
</evidence>
<keyword evidence="5 7" id="KW-1133">Transmembrane helix</keyword>
<evidence type="ECO:0000259" key="8">
    <source>
        <dbReference type="PROSITE" id="PS50928"/>
    </source>
</evidence>
<dbReference type="GO" id="GO:0005886">
    <property type="term" value="C:plasma membrane"/>
    <property type="evidence" value="ECO:0007669"/>
    <property type="project" value="UniProtKB-SubCell"/>
</dbReference>
<keyword evidence="4 7" id="KW-0812">Transmembrane</keyword>
<dbReference type="InterPro" id="IPR035906">
    <property type="entry name" value="MetI-like_sf"/>
</dbReference>
<evidence type="ECO:0000256" key="5">
    <source>
        <dbReference type="ARBA" id="ARBA00022989"/>
    </source>
</evidence>
<feature type="transmembrane region" description="Helical" evidence="7">
    <location>
        <begin position="208"/>
        <end position="229"/>
    </location>
</feature>
<dbReference type="PROSITE" id="PS50928">
    <property type="entry name" value="ABC_TM1"/>
    <property type="match status" value="1"/>
</dbReference>
<feature type="transmembrane region" description="Helical" evidence="7">
    <location>
        <begin position="103"/>
        <end position="122"/>
    </location>
</feature>
<feature type="transmembrane region" description="Helical" evidence="7">
    <location>
        <begin position="168"/>
        <end position="187"/>
    </location>
</feature>
<evidence type="ECO:0000256" key="4">
    <source>
        <dbReference type="ARBA" id="ARBA00022692"/>
    </source>
</evidence>
<evidence type="ECO:0000256" key="1">
    <source>
        <dbReference type="ARBA" id="ARBA00004651"/>
    </source>
</evidence>
<evidence type="ECO:0000313" key="9">
    <source>
        <dbReference type="EMBL" id="GBG11588.1"/>
    </source>
</evidence>
<dbReference type="InterPro" id="IPR000515">
    <property type="entry name" value="MetI-like"/>
</dbReference>
<keyword evidence="3" id="KW-1003">Cell membrane</keyword>
<proteinExistence type="inferred from homology"/>
<comment type="subcellular location">
    <subcellularLocation>
        <location evidence="1 7">Cell membrane</location>
        <topology evidence="1 7">Multi-pass membrane protein</topology>
    </subcellularLocation>
</comment>
<protein>
    <submittedName>
        <fullName evidence="9">Protein lplB</fullName>
    </submittedName>
</protein>
<evidence type="ECO:0000256" key="7">
    <source>
        <dbReference type="RuleBase" id="RU363032"/>
    </source>
</evidence>
<sequence length="295" mass="34262">MWKYKYLYLFLFPAIIYYFIFAYIPMYGITLGFKEFQFNKSIWEMPWAGMQYFDQFINYYKFWDLIRNTLFISFLKLLFGFPAALGLALLLNEIRSRWFKRMIQTVSYLPFFVSWVVVMTLFSKILSPNAGPINELKTKWFGGDPIFFIGDPSWFHSIVVLSDVWKHVGWNTIIFLAAISAINPELYEAASMDGARRFQRMWYITLPSIRPIIGIMLILSMGGLMSAGYEQIYLMRQPSNLAVSEILDTYIIHMGLRQGYYSLATVAGMFQGVVSLVIIFAANSISRRASGVSLW</sequence>
<evidence type="ECO:0000256" key="6">
    <source>
        <dbReference type="ARBA" id="ARBA00023136"/>
    </source>
</evidence>
<dbReference type="CDD" id="cd06261">
    <property type="entry name" value="TM_PBP2"/>
    <property type="match status" value="1"/>
</dbReference>
<feature type="transmembrane region" description="Helical" evidence="7">
    <location>
        <begin position="7"/>
        <end position="29"/>
    </location>
</feature>
<feature type="domain" description="ABC transmembrane type-1" evidence="8">
    <location>
        <begin position="66"/>
        <end position="282"/>
    </location>
</feature>
<dbReference type="EMBL" id="BDQX01000423">
    <property type="protein sequence ID" value="GBG11588.1"/>
    <property type="molecule type" value="Genomic_DNA"/>
</dbReference>
<evidence type="ECO:0000256" key="2">
    <source>
        <dbReference type="ARBA" id="ARBA00022448"/>
    </source>
</evidence>
<dbReference type="InterPro" id="IPR051393">
    <property type="entry name" value="ABC_transporter_permease"/>
</dbReference>
<dbReference type="GO" id="GO:0055085">
    <property type="term" value="P:transmembrane transport"/>
    <property type="evidence" value="ECO:0007669"/>
    <property type="project" value="InterPro"/>
</dbReference>
<comment type="caution">
    <text evidence="9">The sequence shown here is derived from an EMBL/GenBank/DDBJ whole genome shotgun (WGS) entry which is preliminary data.</text>
</comment>
<dbReference type="Gene3D" id="1.10.3720.10">
    <property type="entry name" value="MetI-like"/>
    <property type="match status" value="1"/>
</dbReference>
<dbReference type="Pfam" id="PF00528">
    <property type="entry name" value="BPD_transp_1"/>
    <property type="match status" value="1"/>
</dbReference>
<keyword evidence="10" id="KW-1185">Reference proteome</keyword>
<reference evidence="9 10" key="1">
    <citation type="submission" date="2017-08" db="EMBL/GenBank/DDBJ databases">
        <title>Substantial Increase in Enzyme Production by Combined Drug-Resistance Mutations in Paenibacillus agaridevorans.</title>
        <authorList>
            <person name="Tanaka Y."/>
            <person name="Funane K."/>
            <person name="Hosaka T."/>
            <person name="Shiwa Y."/>
            <person name="Fujita N."/>
            <person name="Miyazaki T."/>
            <person name="Yoshikawa H."/>
            <person name="Murakami K."/>
            <person name="Kasahara K."/>
            <person name="Inaoka T."/>
            <person name="Hiraga Y."/>
            <person name="Ochi K."/>
        </authorList>
    </citation>
    <scope>NUCLEOTIDE SEQUENCE [LARGE SCALE GENOMIC DNA]</scope>
    <source>
        <strain evidence="9 10">T-3040</strain>
    </source>
</reference>
<dbReference type="AlphaFoldDB" id="A0A2R5F223"/>
<feature type="transmembrane region" description="Helical" evidence="7">
    <location>
        <begin position="70"/>
        <end position="91"/>
    </location>
</feature>
<feature type="transmembrane region" description="Helical" evidence="7">
    <location>
        <begin position="260"/>
        <end position="282"/>
    </location>
</feature>
<keyword evidence="2 7" id="KW-0813">Transport</keyword>
<dbReference type="SUPFAM" id="SSF161098">
    <property type="entry name" value="MetI-like"/>
    <property type="match status" value="1"/>
</dbReference>
<comment type="similarity">
    <text evidence="7">Belongs to the binding-protein-dependent transport system permease family.</text>
</comment>
<evidence type="ECO:0000256" key="3">
    <source>
        <dbReference type="ARBA" id="ARBA00022475"/>
    </source>
</evidence>
<dbReference type="PANTHER" id="PTHR30193:SF44">
    <property type="entry name" value="LACTOSE TRANSPORT SYSTEM PERMEASE PROTEIN LACF"/>
    <property type="match status" value="1"/>
</dbReference>
<organism evidence="9 10">
    <name type="scientific">Paenibacillus agaridevorans</name>
    <dbReference type="NCBI Taxonomy" id="171404"/>
    <lineage>
        <taxon>Bacteria</taxon>
        <taxon>Bacillati</taxon>
        <taxon>Bacillota</taxon>
        <taxon>Bacilli</taxon>
        <taxon>Bacillales</taxon>
        <taxon>Paenibacillaceae</taxon>
        <taxon>Paenibacillus</taxon>
    </lineage>
</organism>